<dbReference type="AlphaFoldDB" id="B8LDE0"/>
<name>B8LDE0_THAPS</name>
<dbReference type="InParanoid" id="B8LDE0"/>
<dbReference type="EMBL" id="DS999419">
    <property type="protein sequence ID" value="EED86793.1"/>
    <property type="molecule type" value="Genomic_DNA"/>
</dbReference>
<dbReference type="GeneID" id="7444326"/>
<feature type="compositionally biased region" description="Basic and acidic residues" evidence="1">
    <location>
        <begin position="1"/>
        <end position="10"/>
    </location>
</feature>
<reference evidence="2 3" key="1">
    <citation type="journal article" date="2004" name="Science">
        <title>The genome of the diatom Thalassiosira pseudonana: ecology, evolution, and metabolism.</title>
        <authorList>
            <person name="Armbrust E.V."/>
            <person name="Berges J.A."/>
            <person name="Bowler C."/>
            <person name="Green B.R."/>
            <person name="Martinez D."/>
            <person name="Putnam N.H."/>
            <person name="Zhou S."/>
            <person name="Allen A.E."/>
            <person name="Apt K.E."/>
            <person name="Bechner M."/>
            <person name="Brzezinski M.A."/>
            <person name="Chaal B.K."/>
            <person name="Chiovitti A."/>
            <person name="Davis A.K."/>
            <person name="Demarest M.S."/>
            <person name="Detter J.C."/>
            <person name="Glavina T."/>
            <person name="Goodstein D."/>
            <person name="Hadi M.Z."/>
            <person name="Hellsten U."/>
            <person name="Hildebrand M."/>
            <person name="Jenkins B.D."/>
            <person name="Jurka J."/>
            <person name="Kapitonov V.V."/>
            <person name="Kroger N."/>
            <person name="Lau W.W."/>
            <person name="Lane T.W."/>
            <person name="Larimer F.W."/>
            <person name="Lippmeier J.C."/>
            <person name="Lucas S."/>
            <person name="Medina M."/>
            <person name="Montsant A."/>
            <person name="Obornik M."/>
            <person name="Parker M.S."/>
            <person name="Palenik B."/>
            <person name="Pazour G.J."/>
            <person name="Richardson P.M."/>
            <person name="Rynearson T.A."/>
            <person name="Saito M.A."/>
            <person name="Schwartz D.C."/>
            <person name="Thamatrakoln K."/>
            <person name="Valentin K."/>
            <person name="Vardi A."/>
            <person name="Wilkerson F.P."/>
            <person name="Rokhsar D.S."/>
        </authorList>
    </citation>
    <scope>NUCLEOTIDE SEQUENCE [LARGE SCALE GENOMIC DNA]</scope>
    <source>
        <strain evidence="2 3">CCMP1335</strain>
    </source>
</reference>
<dbReference type="eggNOG" id="ENOG502SQCE">
    <property type="taxonomic scope" value="Eukaryota"/>
</dbReference>
<proteinExistence type="predicted"/>
<dbReference type="Proteomes" id="UP000001449">
    <property type="component" value="Unassembled WGS sequence"/>
</dbReference>
<feature type="compositionally biased region" description="Basic and acidic residues" evidence="1">
    <location>
        <begin position="77"/>
        <end position="87"/>
    </location>
</feature>
<evidence type="ECO:0000313" key="2">
    <source>
        <dbReference type="EMBL" id="EED86793.1"/>
    </source>
</evidence>
<evidence type="ECO:0000256" key="1">
    <source>
        <dbReference type="SAM" id="MobiDB-lite"/>
    </source>
</evidence>
<dbReference type="PaxDb" id="35128-Thaps11218"/>
<dbReference type="KEGG" id="tps:THAPSDRAFT_11218"/>
<evidence type="ECO:0000313" key="3">
    <source>
        <dbReference type="Proteomes" id="UP000001449"/>
    </source>
</evidence>
<dbReference type="OMA" id="CAGRNID"/>
<dbReference type="HOGENOM" id="CLU_500145_0_0_1"/>
<reference evidence="2 3" key="2">
    <citation type="journal article" date="2008" name="Nature">
        <title>The Phaeodactylum genome reveals the evolutionary history of diatom genomes.</title>
        <authorList>
            <person name="Bowler C."/>
            <person name="Allen A.E."/>
            <person name="Badger J.H."/>
            <person name="Grimwood J."/>
            <person name="Jabbari K."/>
            <person name="Kuo A."/>
            <person name="Maheswari U."/>
            <person name="Martens C."/>
            <person name="Maumus F."/>
            <person name="Otillar R.P."/>
            <person name="Rayko E."/>
            <person name="Salamov A."/>
            <person name="Vandepoele K."/>
            <person name="Beszteri B."/>
            <person name="Gruber A."/>
            <person name="Heijde M."/>
            <person name="Katinka M."/>
            <person name="Mock T."/>
            <person name="Valentin K."/>
            <person name="Verret F."/>
            <person name="Berges J.A."/>
            <person name="Brownlee C."/>
            <person name="Cadoret J.P."/>
            <person name="Chiovitti A."/>
            <person name="Choi C.J."/>
            <person name="Coesel S."/>
            <person name="De Martino A."/>
            <person name="Detter J.C."/>
            <person name="Durkin C."/>
            <person name="Falciatore A."/>
            <person name="Fournet J."/>
            <person name="Haruta M."/>
            <person name="Huysman M.J."/>
            <person name="Jenkins B.D."/>
            <person name="Jiroutova K."/>
            <person name="Jorgensen R.E."/>
            <person name="Joubert Y."/>
            <person name="Kaplan A."/>
            <person name="Kroger N."/>
            <person name="Kroth P.G."/>
            <person name="La Roche J."/>
            <person name="Lindquist E."/>
            <person name="Lommer M."/>
            <person name="Martin-Jezequel V."/>
            <person name="Lopez P.J."/>
            <person name="Lucas S."/>
            <person name="Mangogna M."/>
            <person name="McGinnis K."/>
            <person name="Medlin L.K."/>
            <person name="Montsant A."/>
            <person name="Oudot-Le Secq M.P."/>
            <person name="Napoli C."/>
            <person name="Obornik M."/>
            <person name="Parker M.S."/>
            <person name="Petit J.L."/>
            <person name="Porcel B.M."/>
            <person name="Poulsen N."/>
            <person name="Robison M."/>
            <person name="Rychlewski L."/>
            <person name="Rynearson T.A."/>
            <person name="Schmutz J."/>
            <person name="Shapiro H."/>
            <person name="Siaut M."/>
            <person name="Stanley M."/>
            <person name="Sussman M.R."/>
            <person name="Taylor A.R."/>
            <person name="Vardi A."/>
            <person name="von Dassow P."/>
            <person name="Vyverman W."/>
            <person name="Willis A."/>
            <person name="Wyrwicz L.S."/>
            <person name="Rokhsar D.S."/>
            <person name="Weissenbach J."/>
            <person name="Armbrust E.V."/>
            <person name="Green B.R."/>
            <person name="Van de Peer Y."/>
            <person name="Grigoriev I.V."/>
        </authorList>
    </citation>
    <scope>NUCLEOTIDE SEQUENCE [LARGE SCALE GENOMIC DNA]</scope>
    <source>
        <strain evidence="2 3">CCMP1335</strain>
    </source>
</reference>
<feature type="region of interest" description="Disordered" evidence="1">
    <location>
        <begin position="1"/>
        <end position="87"/>
    </location>
</feature>
<keyword evidence="3" id="KW-1185">Reference proteome</keyword>
<organism evidence="2 3">
    <name type="scientific">Thalassiosira pseudonana</name>
    <name type="common">Marine diatom</name>
    <name type="synonym">Cyclotella nana</name>
    <dbReference type="NCBI Taxonomy" id="35128"/>
    <lineage>
        <taxon>Eukaryota</taxon>
        <taxon>Sar</taxon>
        <taxon>Stramenopiles</taxon>
        <taxon>Ochrophyta</taxon>
        <taxon>Bacillariophyta</taxon>
        <taxon>Coscinodiscophyceae</taxon>
        <taxon>Thalassiosirophycidae</taxon>
        <taxon>Thalassiosirales</taxon>
        <taxon>Thalassiosiraceae</taxon>
        <taxon>Thalassiosira</taxon>
    </lineage>
</organism>
<dbReference type="RefSeq" id="XP_002297065.1">
    <property type="nucleotide sequence ID" value="XM_002297029.1"/>
</dbReference>
<accession>B8LDE0</accession>
<protein>
    <submittedName>
        <fullName evidence="2">Uncharacterized protein</fullName>
    </submittedName>
</protein>
<sequence length="545" mass="61344">MGHHGVDSVVRKRRSGAVSDSGGSSRVGANGEDGAHPHHRQHPTKFTPKLQHHANKSKANTGKIKTKPNTATDNIGDPDKSNNEEPPPRLIHILETRFMQNQPSLVHLAQARLKLFQTICLPTVIHQSAWGDFLWVIRTDPDLDEGVKEELVRMLEKSGALVKKDKGDATSKNNGERALTYVIGSNDNYILSNSTSIPNTTRPYDIRHMLTQILSRPQSIFAGKPDSIKLLLDEISSERMEKDVILWTRLDADDGLNLGYMEYIQSQAVRYFLPSWFDKVPKEEIVLDGDGHLVNLAEKEEKSGKRVVVEGERRMKNVYKPPQWTYWCAGRNIDWFLTDAVHDLDHKNGTVYPVQHVQVCVTPGVTVALRGSFDSMKVPRLDHDKIISYLRPQGGKICGRSGVSIFEVADDDETDVEEPDDGTCFHMVNAYYFLAIRSRTPTSAGMLGISPSLTQLELVKKQPILTYAMWVLMVREFRISNKKLIDTNRYFAEHVYDIAEENARGQCTMGHSCKTSSKDLLQQYVDLKNEMDGGFDIIDGYAVAK</sequence>
<gene>
    <name evidence="2" type="ORF">THAPSDRAFT_11218</name>
</gene>